<dbReference type="InterPro" id="IPR011214">
    <property type="entry name" value="UCP020967"/>
</dbReference>
<dbReference type="InterPro" id="IPR000836">
    <property type="entry name" value="PRTase_dom"/>
</dbReference>
<evidence type="ECO:0000313" key="3">
    <source>
        <dbReference type="EMBL" id="SPZ39683.1"/>
    </source>
</evidence>
<dbReference type="Pfam" id="PF12500">
    <property type="entry name" value="TRSP"/>
    <property type="match status" value="1"/>
</dbReference>
<gene>
    <name evidence="3" type="ORF">NCTC13229_03162</name>
</gene>
<dbReference type="InterPro" id="IPR029057">
    <property type="entry name" value="PRTase-like"/>
</dbReference>
<feature type="domain" description="Orotate phosphoribosyltransferase-like" evidence="2">
    <location>
        <begin position="35"/>
        <end position="220"/>
    </location>
</feature>
<protein>
    <submittedName>
        <fullName evidence="3">Protein of uncharacterized function (DUF3706)</fullName>
    </submittedName>
</protein>
<accession>A0AB38FDX4</accession>
<dbReference type="PIRSF" id="PIRSF020967">
    <property type="entry name" value="UCP020967"/>
    <property type="match status" value="1"/>
</dbReference>
<organism evidence="3 4">
    <name type="scientific">Rhodococcus wratislaviensis</name>
    <name type="common">Tsukamurella wratislaviensis</name>
    <dbReference type="NCBI Taxonomy" id="44752"/>
    <lineage>
        <taxon>Bacteria</taxon>
        <taxon>Bacillati</taxon>
        <taxon>Actinomycetota</taxon>
        <taxon>Actinomycetes</taxon>
        <taxon>Mycobacteriales</taxon>
        <taxon>Nocardiaceae</taxon>
        <taxon>Rhodococcus</taxon>
    </lineage>
</organism>
<dbReference type="RefSeq" id="WP_112300048.1">
    <property type="nucleotide sequence ID" value="NZ_QTTP01000001.1"/>
</dbReference>
<sequence length="438" mass="46382">MSSPTAVRAVPWATEHLGLTLAHVGSDTGLTIPELVEPGLRRNPRRAHLLVSTVLGKHVPTDPGAVIGAGDRLGDLVADVLGPDADPVVLGFAETATGLGHCVAARLRARCYLHSTRRDVPEIGTSAGFEEGHSHATSHQLQPTSVELFTGDRPLVLVDDEISTGATAVDAIRALHRQNPRSRYVVASLVDMREQGHRDTVDAAAAELGVQIDSVSLAVGRTELPGGLIDSVGALPEPVLNPVGERTGTVERADIPWPATVPEGGRHGFLREDTEEFDAAVTSAAAVLLDRLDPQRPVIVVGHEELMYLPLRLADALATSGFRVRFQTTTRSPAYVLDRPGYPLRRGFRFTAPENGEQQPRFVYNAQWPDEDAVVVAVIDAAADTERLTAAGGLLDVLTASGTDVLLAVVSGFDPLSLRAARAATAAPPKTTRPGAPT</sequence>
<dbReference type="CDD" id="cd06223">
    <property type="entry name" value="PRTases_typeI"/>
    <property type="match status" value="1"/>
</dbReference>
<reference evidence="3 4" key="1">
    <citation type="submission" date="2018-06" db="EMBL/GenBank/DDBJ databases">
        <authorList>
            <consortium name="Pathogen Informatics"/>
            <person name="Doyle S."/>
        </authorList>
    </citation>
    <scope>NUCLEOTIDE SEQUENCE [LARGE SCALE GENOMIC DNA]</scope>
    <source>
        <strain evidence="3 4">NCTC13229</strain>
    </source>
</reference>
<dbReference type="InterPro" id="IPR041688">
    <property type="entry name" value="PRTase_2"/>
</dbReference>
<dbReference type="AlphaFoldDB" id="A0AB38FDX4"/>
<dbReference type="EMBL" id="UAUI01000011">
    <property type="protein sequence ID" value="SPZ39683.1"/>
    <property type="molecule type" value="Genomic_DNA"/>
</dbReference>
<dbReference type="Pfam" id="PF15609">
    <property type="entry name" value="PRTase_2"/>
    <property type="match status" value="1"/>
</dbReference>
<evidence type="ECO:0000259" key="1">
    <source>
        <dbReference type="Pfam" id="PF12500"/>
    </source>
</evidence>
<name>A0AB38FDX4_RHOWR</name>
<evidence type="ECO:0000259" key="2">
    <source>
        <dbReference type="Pfam" id="PF15609"/>
    </source>
</evidence>
<dbReference type="Proteomes" id="UP000251211">
    <property type="component" value="Unassembled WGS sequence"/>
</dbReference>
<feature type="domain" description="TRSP" evidence="1">
    <location>
        <begin position="263"/>
        <end position="397"/>
    </location>
</feature>
<dbReference type="InterPro" id="IPR022537">
    <property type="entry name" value="TRSP_dom"/>
</dbReference>
<evidence type="ECO:0000313" key="4">
    <source>
        <dbReference type="Proteomes" id="UP000251211"/>
    </source>
</evidence>
<comment type="caution">
    <text evidence="3">The sequence shown here is derived from an EMBL/GenBank/DDBJ whole genome shotgun (WGS) entry which is preliminary data.</text>
</comment>
<proteinExistence type="predicted"/>
<dbReference type="Gene3D" id="3.40.50.2020">
    <property type="match status" value="1"/>
</dbReference>
<dbReference type="SUPFAM" id="SSF53271">
    <property type="entry name" value="PRTase-like"/>
    <property type="match status" value="1"/>
</dbReference>